<feature type="transmembrane region" description="Helical" evidence="2">
    <location>
        <begin position="103"/>
        <end position="124"/>
    </location>
</feature>
<feature type="region of interest" description="Disordered" evidence="1">
    <location>
        <begin position="145"/>
        <end position="209"/>
    </location>
</feature>
<dbReference type="EMBL" id="BRYB01002578">
    <property type="protein sequence ID" value="GMI22019.1"/>
    <property type="molecule type" value="Genomic_DNA"/>
</dbReference>
<proteinExistence type="predicted"/>
<organism evidence="3 4">
    <name type="scientific">Tetraparma gracilis</name>
    <dbReference type="NCBI Taxonomy" id="2962635"/>
    <lineage>
        <taxon>Eukaryota</taxon>
        <taxon>Sar</taxon>
        <taxon>Stramenopiles</taxon>
        <taxon>Ochrophyta</taxon>
        <taxon>Bolidophyceae</taxon>
        <taxon>Parmales</taxon>
        <taxon>Triparmaceae</taxon>
        <taxon>Tetraparma</taxon>
    </lineage>
</organism>
<evidence type="ECO:0000313" key="3">
    <source>
        <dbReference type="EMBL" id="GMI22019.1"/>
    </source>
</evidence>
<feature type="transmembrane region" description="Helical" evidence="2">
    <location>
        <begin position="226"/>
        <end position="251"/>
    </location>
</feature>
<reference evidence="3 4" key="1">
    <citation type="journal article" date="2023" name="Commun. Biol.">
        <title>Genome analysis of Parmales, the sister group of diatoms, reveals the evolutionary specialization of diatoms from phago-mixotrophs to photoautotrophs.</title>
        <authorList>
            <person name="Ban H."/>
            <person name="Sato S."/>
            <person name="Yoshikawa S."/>
            <person name="Yamada K."/>
            <person name="Nakamura Y."/>
            <person name="Ichinomiya M."/>
            <person name="Sato N."/>
            <person name="Blanc-Mathieu R."/>
            <person name="Endo H."/>
            <person name="Kuwata A."/>
            <person name="Ogata H."/>
        </authorList>
    </citation>
    <scope>NUCLEOTIDE SEQUENCE [LARGE SCALE GENOMIC DNA]</scope>
</reference>
<comment type="caution">
    <text evidence="3">The sequence shown here is derived from an EMBL/GenBank/DDBJ whole genome shotgun (WGS) entry which is preliminary data.</text>
</comment>
<evidence type="ECO:0000256" key="2">
    <source>
        <dbReference type="SAM" id="Phobius"/>
    </source>
</evidence>
<sequence length="318" mass="34505">MAQVQVLSWLSHALASNQMFVVMGLIIERKFYLSGLLKRQTQSVIHAREAPCWKILCRFVWPSQILLFLMPIFSDKWGVGIYVASRSNAFAMGGGRGVFRHDVGAVVVEMAFLIVILLSIKSIYDCKQIMKKLLCAMDEKGGSTLPEGGSTLPEGGSTLPEGGSTLPEGSPPKPKFVANDSFDESPAADPSNPDIPASPVSGDLAKGASTPVSRARRRAVLAEQTAFKYAVSLLGLITFAWAPLSLIYIDYVVEPRPHGQGHSGSFGASSATTWQCVILMSCFSALVPFVTLRFDKSVRDGTAEFLLGWMVEPRWEGS</sequence>
<protein>
    <submittedName>
        <fullName evidence="3">Uncharacterized protein</fullName>
    </submittedName>
</protein>
<keyword evidence="4" id="KW-1185">Reference proteome</keyword>
<feature type="non-terminal residue" evidence="3">
    <location>
        <position position="318"/>
    </location>
</feature>
<dbReference type="Proteomes" id="UP001165060">
    <property type="component" value="Unassembled WGS sequence"/>
</dbReference>
<evidence type="ECO:0000313" key="4">
    <source>
        <dbReference type="Proteomes" id="UP001165060"/>
    </source>
</evidence>
<keyword evidence="2" id="KW-0472">Membrane</keyword>
<feature type="transmembrane region" description="Helical" evidence="2">
    <location>
        <begin position="271"/>
        <end position="292"/>
    </location>
</feature>
<keyword evidence="2" id="KW-0812">Transmembrane</keyword>
<evidence type="ECO:0000256" key="1">
    <source>
        <dbReference type="SAM" id="MobiDB-lite"/>
    </source>
</evidence>
<name>A0ABQ6M951_9STRA</name>
<accession>A0ABQ6M951</accession>
<gene>
    <name evidence="3" type="ORF">TeGR_g5816</name>
</gene>
<keyword evidence="2" id="KW-1133">Transmembrane helix</keyword>
<feature type="transmembrane region" description="Helical" evidence="2">
    <location>
        <begin position="6"/>
        <end position="27"/>
    </location>
</feature>